<accession>A0A8J6XU59</accession>
<dbReference type="AlphaFoldDB" id="A0A8J6XU59"/>
<dbReference type="EMBL" id="JACXWD010000018">
    <property type="protein sequence ID" value="MBD3867923.1"/>
    <property type="molecule type" value="Genomic_DNA"/>
</dbReference>
<evidence type="ECO:0000256" key="1">
    <source>
        <dbReference type="ARBA" id="ARBA00022676"/>
    </source>
</evidence>
<evidence type="ECO:0000259" key="3">
    <source>
        <dbReference type="Pfam" id="PF13439"/>
    </source>
</evidence>
<comment type="caution">
    <text evidence="4">The sequence shown here is derived from an EMBL/GenBank/DDBJ whole genome shotgun (WGS) entry which is preliminary data.</text>
</comment>
<sequence>MKIAFLARSLEYGGSERQLVELASGLAARGHEVRVGAFYPGGPLEQLLTERSIPVHHFHKRGRYEILRFLLRVRRWLREFGPDIVHGYLIAPNLASAILKPFLRPARIVWGVRASFIDFDRYPRHERWSFQAGRFFCRSADMVLVNSRAGYEHHIREGYPQSRMRLVPNGVDTKRFRPDPDAGAALRREWGLDPSARLVGLVGRIDPMKGHERFLEAAAVLPPEDPTRFVCIGSGPAGCEREMKGRAEELGVHERLFWVPFRAEMVPVYNAIDLLISCSSGEGFPNVVAEAMSCGTPAVVTDVGDSAEIVGGLGEVLQTSEPNAMAAAWLRVLNDPPAPTLLRHSIEDRYSLDRMVDATERLLAGLVDHG</sequence>
<dbReference type="Pfam" id="PF13692">
    <property type="entry name" value="Glyco_trans_1_4"/>
    <property type="match status" value="1"/>
</dbReference>
<protein>
    <submittedName>
        <fullName evidence="4">Glycosyltransferase</fullName>
    </submittedName>
</protein>
<keyword evidence="1" id="KW-0328">Glycosyltransferase</keyword>
<dbReference type="Pfam" id="PF13439">
    <property type="entry name" value="Glyco_transf_4"/>
    <property type="match status" value="1"/>
</dbReference>
<dbReference type="Proteomes" id="UP000648239">
    <property type="component" value="Unassembled WGS sequence"/>
</dbReference>
<proteinExistence type="predicted"/>
<dbReference type="PANTHER" id="PTHR12526">
    <property type="entry name" value="GLYCOSYLTRANSFERASE"/>
    <property type="match status" value="1"/>
</dbReference>
<gene>
    <name evidence="4" type="ORF">IFK94_07355</name>
</gene>
<organism evidence="4 5">
    <name type="scientific">Candidatus Polarisedimenticola svalbardensis</name>
    <dbReference type="NCBI Taxonomy" id="2886004"/>
    <lineage>
        <taxon>Bacteria</taxon>
        <taxon>Pseudomonadati</taxon>
        <taxon>Acidobacteriota</taxon>
        <taxon>Candidatus Polarisedimenticolia</taxon>
        <taxon>Candidatus Polarisedimenticolales</taxon>
        <taxon>Candidatus Polarisedimenticolaceae</taxon>
        <taxon>Candidatus Polarisedimenticola</taxon>
    </lineage>
</organism>
<dbReference type="InterPro" id="IPR028098">
    <property type="entry name" value="Glyco_trans_4-like_N"/>
</dbReference>
<evidence type="ECO:0000256" key="2">
    <source>
        <dbReference type="ARBA" id="ARBA00022679"/>
    </source>
</evidence>
<keyword evidence="2" id="KW-0808">Transferase</keyword>
<evidence type="ECO:0000313" key="4">
    <source>
        <dbReference type="EMBL" id="MBD3867923.1"/>
    </source>
</evidence>
<dbReference type="GO" id="GO:0016757">
    <property type="term" value="F:glycosyltransferase activity"/>
    <property type="evidence" value="ECO:0007669"/>
    <property type="project" value="UniProtKB-KW"/>
</dbReference>
<dbReference type="PANTHER" id="PTHR12526:SF510">
    <property type="entry name" value="D-INOSITOL 3-PHOSPHATE GLYCOSYLTRANSFERASE"/>
    <property type="match status" value="1"/>
</dbReference>
<evidence type="ECO:0000313" key="5">
    <source>
        <dbReference type="Proteomes" id="UP000648239"/>
    </source>
</evidence>
<dbReference type="SUPFAM" id="SSF53756">
    <property type="entry name" value="UDP-Glycosyltransferase/glycogen phosphorylase"/>
    <property type="match status" value="1"/>
</dbReference>
<reference evidence="4 5" key="1">
    <citation type="submission" date="2020-08" db="EMBL/GenBank/DDBJ databases">
        <title>Acidobacteriota in marine sediments use diverse sulfur dissimilation pathways.</title>
        <authorList>
            <person name="Wasmund K."/>
        </authorList>
    </citation>
    <scope>NUCLEOTIDE SEQUENCE [LARGE SCALE GENOMIC DNA]</scope>
    <source>
        <strain evidence="4">MAG AM4</strain>
    </source>
</reference>
<name>A0A8J6XU59_9BACT</name>
<feature type="domain" description="Glycosyltransferase subfamily 4-like N-terminal" evidence="3">
    <location>
        <begin position="12"/>
        <end position="175"/>
    </location>
</feature>
<dbReference type="Gene3D" id="3.40.50.2000">
    <property type="entry name" value="Glycogen Phosphorylase B"/>
    <property type="match status" value="2"/>
</dbReference>